<name>A0A8I1KG34_9HYPH</name>
<accession>A0A8I1KG34</accession>
<proteinExistence type="predicted"/>
<sequence>MKLIETTITGTSVRMRYADHEDAAKATQWVDFQVPISELHLPSETALGDPEPRSLALVRLAALRYARDVIGSETQRLSNLVNRSF</sequence>
<dbReference type="EMBL" id="JAEMUK010000004">
    <property type="protein sequence ID" value="MBJ7542335.1"/>
    <property type="molecule type" value="Genomic_DNA"/>
</dbReference>
<dbReference type="AlphaFoldDB" id="A0A8I1KG34"/>
<dbReference type="RefSeq" id="WP_155955264.1">
    <property type="nucleotide sequence ID" value="NZ_JAEMUK010000004.1"/>
</dbReference>
<organism evidence="1 2">
    <name type="scientific">Rhodomicrobium udaipurense</name>
    <dbReference type="NCBI Taxonomy" id="1202716"/>
    <lineage>
        <taxon>Bacteria</taxon>
        <taxon>Pseudomonadati</taxon>
        <taxon>Pseudomonadota</taxon>
        <taxon>Alphaproteobacteria</taxon>
        <taxon>Hyphomicrobiales</taxon>
        <taxon>Hyphomicrobiaceae</taxon>
        <taxon>Rhodomicrobium</taxon>
    </lineage>
</organism>
<reference evidence="1 2" key="1">
    <citation type="submission" date="2020-12" db="EMBL/GenBank/DDBJ databases">
        <title>Revised draft genomes of Rhodomicrobium vannielii ATCC 17100 and Rhodomicrobium udaipurense JA643.</title>
        <authorList>
            <person name="Conners E.M."/>
            <person name="Davenport E.J."/>
            <person name="Bose A."/>
        </authorList>
    </citation>
    <scope>NUCLEOTIDE SEQUENCE [LARGE SCALE GENOMIC DNA]</scope>
    <source>
        <strain evidence="1 2">JA643</strain>
    </source>
</reference>
<evidence type="ECO:0000313" key="2">
    <source>
        <dbReference type="Proteomes" id="UP000623250"/>
    </source>
</evidence>
<evidence type="ECO:0000313" key="1">
    <source>
        <dbReference type="EMBL" id="MBJ7542335.1"/>
    </source>
</evidence>
<gene>
    <name evidence="1" type="ORF">JDN41_02045</name>
</gene>
<keyword evidence="2" id="KW-1185">Reference proteome</keyword>
<comment type="caution">
    <text evidence="1">The sequence shown here is derived from an EMBL/GenBank/DDBJ whole genome shotgun (WGS) entry which is preliminary data.</text>
</comment>
<dbReference type="Proteomes" id="UP000623250">
    <property type="component" value="Unassembled WGS sequence"/>
</dbReference>
<protein>
    <submittedName>
        <fullName evidence="1">Uncharacterized protein</fullName>
    </submittedName>
</protein>